<dbReference type="PANTHER" id="PTHR25462:SF296">
    <property type="entry name" value="MEIOTIC P26, ISOFORM F"/>
    <property type="match status" value="1"/>
</dbReference>
<dbReference type="InterPro" id="IPR047153">
    <property type="entry name" value="TRIM45/56/19-like"/>
</dbReference>
<dbReference type="Pfam" id="PF00097">
    <property type="entry name" value="zf-C3HC4"/>
    <property type="match status" value="1"/>
</dbReference>
<keyword evidence="2 4" id="KW-0863">Zinc-finger</keyword>
<keyword evidence="8" id="KW-1185">Reference proteome</keyword>
<dbReference type="InterPro" id="IPR001841">
    <property type="entry name" value="Znf_RING"/>
</dbReference>
<gene>
    <name evidence="7" type="ORF">THAOC_36365</name>
</gene>
<protein>
    <recommendedName>
        <fullName evidence="6">RING-type domain-containing protein</fullName>
    </recommendedName>
</protein>
<dbReference type="AlphaFoldDB" id="K0R8C0"/>
<feature type="domain" description="RING-type" evidence="6">
    <location>
        <begin position="16"/>
        <end position="61"/>
    </location>
</feature>
<dbReference type="InterPro" id="IPR017907">
    <property type="entry name" value="Znf_RING_CS"/>
</dbReference>
<dbReference type="PROSITE" id="PS00518">
    <property type="entry name" value="ZF_RING_1"/>
    <property type="match status" value="1"/>
</dbReference>
<evidence type="ECO:0000313" key="7">
    <source>
        <dbReference type="EMBL" id="EJK45046.1"/>
    </source>
</evidence>
<dbReference type="OrthoDB" id="25761at2759"/>
<evidence type="ECO:0000256" key="3">
    <source>
        <dbReference type="ARBA" id="ARBA00022833"/>
    </source>
</evidence>
<reference evidence="7 8" key="1">
    <citation type="journal article" date="2012" name="Genome Biol.">
        <title>Genome and low-iron response of an oceanic diatom adapted to chronic iron limitation.</title>
        <authorList>
            <person name="Lommer M."/>
            <person name="Specht M."/>
            <person name="Roy A.S."/>
            <person name="Kraemer L."/>
            <person name="Andreson R."/>
            <person name="Gutowska M.A."/>
            <person name="Wolf J."/>
            <person name="Bergner S.V."/>
            <person name="Schilhabel M.B."/>
            <person name="Klostermeier U.C."/>
            <person name="Beiko R.G."/>
            <person name="Rosenstiel P."/>
            <person name="Hippler M."/>
            <person name="Laroche J."/>
        </authorList>
    </citation>
    <scope>NUCLEOTIDE SEQUENCE [LARGE SCALE GENOMIC DNA]</scope>
    <source>
        <strain evidence="7 8">CCMP1005</strain>
    </source>
</reference>
<evidence type="ECO:0000256" key="2">
    <source>
        <dbReference type="ARBA" id="ARBA00022771"/>
    </source>
</evidence>
<evidence type="ECO:0000256" key="1">
    <source>
        <dbReference type="ARBA" id="ARBA00022723"/>
    </source>
</evidence>
<name>K0R8C0_THAOC</name>
<organism evidence="7 8">
    <name type="scientific">Thalassiosira oceanica</name>
    <name type="common">Marine diatom</name>
    <dbReference type="NCBI Taxonomy" id="159749"/>
    <lineage>
        <taxon>Eukaryota</taxon>
        <taxon>Sar</taxon>
        <taxon>Stramenopiles</taxon>
        <taxon>Ochrophyta</taxon>
        <taxon>Bacillariophyta</taxon>
        <taxon>Coscinodiscophyceae</taxon>
        <taxon>Thalassiosirophycidae</taxon>
        <taxon>Thalassiosirales</taxon>
        <taxon>Thalassiosiraceae</taxon>
        <taxon>Thalassiosira</taxon>
    </lineage>
</organism>
<accession>K0R8C0</accession>
<comment type="caution">
    <text evidence="7">The sequence shown here is derived from an EMBL/GenBank/DDBJ whole genome shotgun (WGS) entry which is preliminary data.</text>
</comment>
<evidence type="ECO:0000259" key="6">
    <source>
        <dbReference type="PROSITE" id="PS50089"/>
    </source>
</evidence>
<dbReference type="SMART" id="SM00184">
    <property type="entry name" value="RING"/>
    <property type="match status" value="1"/>
</dbReference>
<dbReference type="PROSITE" id="PS50089">
    <property type="entry name" value="ZF_RING_2"/>
    <property type="match status" value="1"/>
</dbReference>
<dbReference type="PANTHER" id="PTHR25462">
    <property type="entry name" value="BONUS, ISOFORM C-RELATED"/>
    <property type="match status" value="1"/>
</dbReference>
<dbReference type="InterPro" id="IPR013083">
    <property type="entry name" value="Znf_RING/FYVE/PHD"/>
</dbReference>
<proteinExistence type="predicted"/>
<dbReference type="GO" id="GO:0008270">
    <property type="term" value="F:zinc ion binding"/>
    <property type="evidence" value="ECO:0007669"/>
    <property type="project" value="UniProtKB-KW"/>
</dbReference>
<evidence type="ECO:0000313" key="8">
    <source>
        <dbReference type="Proteomes" id="UP000266841"/>
    </source>
</evidence>
<evidence type="ECO:0000256" key="5">
    <source>
        <dbReference type="SAM" id="MobiDB-lite"/>
    </source>
</evidence>
<feature type="compositionally biased region" description="Basic and acidic residues" evidence="5">
    <location>
        <begin position="89"/>
        <end position="100"/>
    </location>
</feature>
<dbReference type="EMBL" id="AGNL01048871">
    <property type="protein sequence ID" value="EJK45046.1"/>
    <property type="molecule type" value="Genomic_DNA"/>
</dbReference>
<evidence type="ECO:0000256" key="4">
    <source>
        <dbReference type="PROSITE-ProRule" id="PRU00175"/>
    </source>
</evidence>
<dbReference type="Gene3D" id="3.30.40.10">
    <property type="entry name" value="Zinc/RING finger domain, C3HC4 (zinc finger)"/>
    <property type="match status" value="1"/>
</dbReference>
<feature type="region of interest" description="Disordered" evidence="5">
    <location>
        <begin position="89"/>
        <end position="109"/>
    </location>
</feature>
<dbReference type="InterPro" id="IPR018957">
    <property type="entry name" value="Znf_C3HC4_RING-type"/>
</dbReference>
<dbReference type="Proteomes" id="UP000266841">
    <property type="component" value="Unassembled WGS sequence"/>
</dbReference>
<keyword evidence="1" id="KW-0479">Metal-binding</keyword>
<sequence length="121" mass="13721">MAEHPTTAAAVTETTCGICLEEPKDPLNLPCGHSFCDSCLNEWRSRYGVEEEMRRKCPICRARTPPSKEMVAKLISYRAMKKWFEDRNETSSEHYSHTRQELAQVEEEVGADWDGVTVLGG</sequence>
<keyword evidence="3" id="KW-0862">Zinc</keyword>
<dbReference type="SUPFAM" id="SSF57850">
    <property type="entry name" value="RING/U-box"/>
    <property type="match status" value="1"/>
</dbReference>